<dbReference type="InterPro" id="IPR050689">
    <property type="entry name" value="FKBP-type_PPIase"/>
</dbReference>
<keyword evidence="3 4" id="KW-0413">Isomerase</keyword>
<evidence type="ECO:0000256" key="4">
    <source>
        <dbReference type="PROSITE-ProRule" id="PRU00277"/>
    </source>
</evidence>
<evidence type="ECO:0000313" key="7">
    <source>
        <dbReference type="EMBL" id="ADQ18337.1"/>
    </source>
</evidence>
<dbReference type="PROSITE" id="PS50059">
    <property type="entry name" value="FKBP_PPIASE"/>
    <property type="match status" value="1"/>
</dbReference>
<evidence type="ECO:0000256" key="3">
    <source>
        <dbReference type="ARBA" id="ARBA00023235"/>
    </source>
</evidence>
<accession>E4RQC9</accession>
<dbReference type="InterPro" id="IPR001179">
    <property type="entry name" value="PPIase_FKBP_dom"/>
</dbReference>
<sequence length="291" mass="31907">MIRKSLFVIVAAFGLTSCLNEPKESDITILGREQEKIMDEYVAANNLTGRKEALYDFYGNYYPVFTMIETKGDTITKYDKNQAIWIAYTIKTLDNRVVETVKQEDSVFVYAGGYANKILGLSVASTNFLGNGGKGSFILPSTLGYGGNPPGGVEYNALLKVDVQVVNRLSEADQLNFFIKKNKINITQSTETGLLVAKTKETTDSLAVGPSVTVKYVGKFPSGVVFDKSETGATFQLSGVVPGFSEAIKLMRRGEKVTAFLPSALGYKETGYMSIPGYMPLIFEIELVQHK</sequence>
<proteinExistence type="inferred from homology"/>
<dbReference type="HOGENOM" id="CLU_082125_0_0_10"/>
<comment type="similarity">
    <text evidence="5">Belongs to the FKBP-type PPIase family.</text>
</comment>
<evidence type="ECO:0000259" key="6">
    <source>
        <dbReference type="PROSITE" id="PS50059"/>
    </source>
</evidence>
<keyword evidence="8" id="KW-1185">Reference proteome</keyword>
<keyword evidence="2 4" id="KW-0697">Rotamase</keyword>
<dbReference type="PANTHER" id="PTHR10516:SF443">
    <property type="entry name" value="FK506-BINDING PROTEIN 59-RELATED"/>
    <property type="match status" value="1"/>
</dbReference>
<dbReference type="STRING" id="649349.Lbys_2675"/>
<dbReference type="PROSITE" id="PS51257">
    <property type="entry name" value="PROKAR_LIPOPROTEIN"/>
    <property type="match status" value="1"/>
</dbReference>
<evidence type="ECO:0000256" key="5">
    <source>
        <dbReference type="RuleBase" id="RU003915"/>
    </source>
</evidence>
<feature type="domain" description="PPIase FKBP-type" evidence="6">
    <location>
        <begin position="209"/>
        <end position="291"/>
    </location>
</feature>
<dbReference type="GO" id="GO:0005737">
    <property type="term" value="C:cytoplasm"/>
    <property type="evidence" value="ECO:0007669"/>
    <property type="project" value="TreeGrafter"/>
</dbReference>
<name>E4RQC9_LEAB4</name>
<gene>
    <name evidence="7" type="ordered locus">Lbys_2675</name>
</gene>
<evidence type="ECO:0000256" key="1">
    <source>
        <dbReference type="ARBA" id="ARBA00000971"/>
    </source>
</evidence>
<dbReference type="Proteomes" id="UP000007435">
    <property type="component" value="Chromosome"/>
</dbReference>
<reference evidence="7 8" key="2">
    <citation type="journal article" date="2011" name="Stand. Genomic Sci.">
        <title>Complete genome sequence of Leadbetterella byssophila type strain (4M15).</title>
        <authorList>
            <person name="Abt B."/>
            <person name="Teshima H."/>
            <person name="Lucas S."/>
            <person name="Lapidus A."/>
            <person name="Del Rio T.G."/>
            <person name="Nolan M."/>
            <person name="Tice H."/>
            <person name="Cheng J.F."/>
            <person name="Pitluck S."/>
            <person name="Liolios K."/>
            <person name="Pagani I."/>
            <person name="Ivanova N."/>
            <person name="Mavromatis K."/>
            <person name="Pati A."/>
            <person name="Tapia R."/>
            <person name="Han C."/>
            <person name="Goodwin L."/>
            <person name="Chen A."/>
            <person name="Palaniappan K."/>
            <person name="Land M."/>
            <person name="Hauser L."/>
            <person name="Chang Y.J."/>
            <person name="Jeffries C.D."/>
            <person name="Rohde M."/>
            <person name="Goker M."/>
            <person name="Tindall B.J."/>
            <person name="Detter J.C."/>
            <person name="Woyke T."/>
            <person name="Bristow J."/>
            <person name="Eisen J.A."/>
            <person name="Markowitz V."/>
            <person name="Hugenholtz P."/>
            <person name="Klenk H.P."/>
            <person name="Kyrpides N.C."/>
        </authorList>
    </citation>
    <scope>NUCLEOTIDE SEQUENCE [LARGE SCALE GENOMIC DNA]</scope>
    <source>
        <strain evidence="8">DSM 17132 / JCM 16389 / KACC 11308 / NBRC 106382 / 4M15</strain>
    </source>
</reference>
<protein>
    <recommendedName>
        <fullName evidence="5">Peptidyl-prolyl cis-trans isomerase</fullName>
        <ecNumber evidence="5">5.2.1.8</ecNumber>
    </recommendedName>
</protein>
<dbReference type="Pfam" id="PF00254">
    <property type="entry name" value="FKBP_C"/>
    <property type="match status" value="1"/>
</dbReference>
<dbReference type="OrthoDB" id="979394at2"/>
<dbReference type="EMBL" id="CP002305">
    <property type="protein sequence ID" value="ADQ18337.1"/>
    <property type="molecule type" value="Genomic_DNA"/>
</dbReference>
<comment type="catalytic activity">
    <reaction evidence="1 4 5">
        <text>[protein]-peptidylproline (omega=180) = [protein]-peptidylproline (omega=0)</text>
        <dbReference type="Rhea" id="RHEA:16237"/>
        <dbReference type="Rhea" id="RHEA-COMP:10747"/>
        <dbReference type="Rhea" id="RHEA-COMP:10748"/>
        <dbReference type="ChEBI" id="CHEBI:83833"/>
        <dbReference type="ChEBI" id="CHEBI:83834"/>
        <dbReference type="EC" id="5.2.1.8"/>
    </reaction>
</comment>
<reference key="1">
    <citation type="submission" date="2010-11" db="EMBL/GenBank/DDBJ databases">
        <title>The complete genome of Leadbetterella byssophila DSM 17132.</title>
        <authorList>
            <consortium name="US DOE Joint Genome Institute (JGI-PGF)"/>
            <person name="Lucas S."/>
            <person name="Copeland A."/>
            <person name="Lapidus A."/>
            <person name="Glavina del Rio T."/>
            <person name="Dalin E."/>
            <person name="Tice H."/>
            <person name="Bruce D."/>
            <person name="Goodwin L."/>
            <person name="Pitluck S."/>
            <person name="Kyrpides N."/>
            <person name="Mavromatis K."/>
            <person name="Ivanova N."/>
            <person name="Teshima H."/>
            <person name="Brettin T."/>
            <person name="Detter J.C."/>
            <person name="Han C."/>
            <person name="Tapia R."/>
            <person name="Land M."/>
            <person name="Hauser L."/>
            <person name="Markowitz V."/>
            <person name="Cheng J.-F."/>
            <person name="Hugenholtz P."/>
            <person name="Woyke T."/>
            <person name="Wu D."/>
            <person name="Tindall B."/>
            <person name="Pomrenke H.G."/>
            <person name="Brambilla E."/>
            <person name="Klenk H.-P."/>
            <person name="Eisen J.A."/>
        </authorList>
    </citation>
    <scope>NUCLEOTIDE SEQUENCE [LARGE SCALE GENOMIC DNA]</scope>
    <source>
        <strain>DSM 17132</strain>
    </source>
</reference>
<dbReference type="GO" id="GO:0003755">
    <property type="term" value="F:peptidyl-prolyl cis-trans isomerase activity"/>
    <property type="evidence" value="ECO:0007669"/>
    <property type="project" value="UniProtKB-UniRule"/>
</dbReference>
<dbReference type="RefSeq" id="WP_013409374.1">
    <property type="nucleotide sequence ID" value="NC_014655.1"/>
</dbReference>
<dbReference type="KEGG" id="lby:Lbys_2675"/>
<dbReference type="eggNOG" id="COG0545">
    <property type="taxonomic scope" value="Bacteria"/>
</dbReference>
<dbReference type="AlphaFoldDB" id="E4RQC9"/>
<dbReference type="Gene3D" id="3.10.50.40">
    <property type="match status" value="2"/>
</dbReference>
<evidence type="ECO:0000313" key="8">
    <source>
        <dbReference type="Proteomes" id="UP000007435"/>
    </source>
</evidence>
<organism evidence="7 8">
    <name type="scientific">Leadbetterella byssophila (strain DSM 17132 / JCM 16389 / KACC 11308 / NBRC 106382 / 4M15)</name>
    <dbReference type="NCBI Taxonomy" id="649349"/>
    <lineage>
        <taxon>Bacteria</taxon>
        <taxon>Pseudomonadati</taxon>
        <taxon>Bacteroidota</taxon>
        <taxon>Cytophagia</taxon>
        <taxon>Cytophagales</taxon>
        <taxon>Leadbetterellaceae</taxon>
        <taxon>Leadbetterella</taxon>
    </lineage>
</organism>
<dbReference type="PANTHER" id="PTHR10516">
    <property type="entry name" value="PEPTIDYL-PROLYL CIS-TRANS ISOMERASE"/>
    <property type="match status" value="1"/>
</dbReference>
<dbReference type="EC" id="5.2.1.8" evidence="5"/>
<evidence type="ECO:0000256" key="2">
    <source>
        <dbReference type="ARBA" id="ARBA00023110"/>
    </source>
</evidence>
<dbReference type="SUPFAM" id="SSF54534">
    <property type="entry name" value="FKBP-like"/>
    <property type="match status" value="2"/>
</dbReference>
<dbReference type="InterPro" id="IPR046357">
    <property type="entry name" value="PPIase_dom_sf"/>
</dbReference>